<sequence>MTTSSFSISPAPTDEETAAIVAAIEANTATGGMVASPLRNRDSTWKFSGRWWARPGTSRRDRPWY</sequence>
<dbReference type="AlphaFoldDB" id="A0A6J7ULN0"/>
<gene>
    <name evidence="1" type="ORF">UFOPK4347_00831</name>
</gene>
<organism evidence="1">
    <name type="scientific">freshwater metagenome</name>
    <dbReference type="NCBI Taxonomy" id="449393"/>
    <lineage>
        <taxon>unclassified sequences</taxon>
        <taxon>metagenomes</taxon>
        <taxon>ecological metagenomes</taxon>
    </lineage>
</organism>
<accession>A0A6J7ULN0</accession>
<proteinExistence type="predicted"/>
<name>A0A6J7ULN0_9ZZZZ</name>
<protein>
    <submittedName>
        <fullName evidence="1">Unannotated protein</fullName>
    </submittedName>
</protein>
<reference evidence="1" key="1">
    <citation type="submission" date="2020-05" db="EMBL/GenBank/DDBJ databases">
        <authorList>
            <person name="Chiriac C."/>
            <person name="Salcher M."/>
            <person name="Ghai R."/>
            <person name="Kavagutti S V."/>
        </authorList>
    </citation>
    <scope>NUCLEOTIDE SEQUENCE</scope>
</reference>
<dbReference type="EMBL" id="CAFBQU010000017">
    <property type="protein sequence ID" value="CAB5064917.1"/>
    <property type="molecule type" value="Genomic_DNA"/>
</dbReference>
<evidence type="ECO:0000313" key="1">
    <source>
        <dbReference type="EMBL" id="CAB5064917.1"/>
    </source>
</evidence>